<name>A0AA37IML2_9BURK</name>
<dbReference type="Gene3D" id="1.25.40.10">
    <property type="entry name" value="Tetratricopeptide repeat domain"/>
    <property type="match status" value="1"/>
</dbReference>
<protein>
    <submittedName>
        <fullName evidence="2">Pilus assembly protein</fullName>
    </submittedName>
</protein>
<dbReference type="AlphaFoldDB" id="A0AA37IML2"/>
<comment type="caution">
    <text evidence="2">The sequence shown here is derived from an EMBL/GenBank/DDBJ whole genome shotgun (WGS) entry which is preliminary data.</text>
</comment>
<dbReference type="Proteomes" id="UP001055111">
    <property type="component" value="Unassembled WGS sequence"/>
</dbReference>
<dbReference type="InterPro" id="IPR019734">
    <property type="entry name" value="TPR_rpt"/>
</dbReference>
<evidence type="ECO:0000256" key="1">
    <source>
        <dbReference type="SAM" id="SignalP"/>
    </source>
</evidence>
<keyword evidence="1" id="KW-0732">Signal</keyword>
<evidence type="ECO:0000313" key="3">
    <source>
        <dbReference type="Proteomes" id="UP001055111"/>
    </source>
</evidence>
<dbReference type="EMBL" id="BPUS01000020">
    <property type="protein sequence ID" value="GJH29120.1"/>
    <property type="molecule type" value="Genomic_DNA"/>
</dbReference>
<dbReference type="InterPro" id="IPR011990">
    <property type="entry name" value="TPR-like_helical_dom_sf"/>
</dbReference>
<organism evidence="2 3">
    <name type="scientific">Caballeronia novacaledonica</name>
    <dbReference type="NCBI Taxonomy" id="1544861"/>
    <lineage>
        <taxon>Bacteria</taxon>
        <taxon>Pseudomonadati</taxon>
        <taxon>Pseudomonadota</taxon>
        <taxon>Betaproteobacteria</taxon>
        <taxon>Burkholderiales</taxon>
        <taxon>Burkholderiaceae</taxon>
        <taxon>Caballeronia</taxon>
    </lineage>
</organism>
<dbReference type="InterPro" id="IPR016931">
    <property type="entry name" value="UCP029658_TPR"/>
</dbReference>
<gene>
    <name evidence="2" type="ORF">CBA19CS42_31410</name>
</gene>
<reference evidence="2" key="1">
    <citation type="submission" date="2022-09" db="EMBL/GenBank/DDBJ databases">
        <title>Isolation and characterization of 3-chlorobenzoate degrading bacteria from soils in Shizuoka.</title>
        <authorList>
            <person name="Ifat A."/>
            <person name="Ogawa N."/>
            <person name="Kimbara K."/>
            <person name="Moriuchi R."/>
            <person name="Dohra H."/>
            <person name="Shintani M."/>
        </authorList>
    </citation>
    <scope>NUCLEOTIDE SEQUENCE</scope>
    <source>
        <strain evidence="2">19CS4-2</strain>
    </source>
</reference>
<proteinExistence type="predicted"/>
<dbReference type="PIRSF" id="PIRSF029658">
    <property type="entry name" value="UCP029658_TPR"/>
    <property type="match status" value="1"/>
</dbReference>
<accession>A0AA37IML2</accession>
<feature type="chain" id="PRO_5041452650" evidence="1">
    <location>
        <begin position="21"/>
        <end position="241"/>
    </location>
</feature>
<evidence type="ECO:0000313" key="2">
    <source>
        <dbReference type="EMBL" id="GJH29120.1"/>
    </source>
</evidence>
<dbReference type="SMART" id="SM00028">
    <property type="entry name" value="TPR"/>
    <property type="match status" value="2"/>
</dbReference>
<sequence>MLMIRALVLPLICATLAACATKQENGYGVGIQAERQAALDQAQQNDAAPDTPGMYLALIDRMQTQGLWFASLAHIDAYEQQYGESPDTILLRADALRQTGQPDASAAAYARLAGTPLAARGLRGLGLLAGEAGDFAGAAQRFEAASTRAPTDALTLSDLGYARLRMGDVAGARVPLMKAAELAPNNPKILSNVALFLLASGQAANAQGLMTQQKFSADVQQAIRGDAKRVADAARASVASR</sequence>
<dbReference type="SUPFAM" id="SSF48452">
    <property type="entry name" value="TPR-like"/>
    <property type="match status" value="1"/>
</dbReference>
<feature type="signal peptide" evidence="1">
    <location>
        <begin position="1"/>
        <end position="20"/>
    </location>
</feature>
<dbReference type="PROSITE" id="PS51257">
    <property type="entry name" value="PROKAR_LIPOPROTEIN"/>
    <property type="match status" value="1"/>
</dbReference>
<dbReference type="RefSeq" id="WP_238216239.1">
    <property type="nucleotide sequence ID" value="NZ_BPUS01000020.1"/>
</dbReference>